<dbReference type="PANTHER" id="PTHR14738">
    <property type="entry name" value="ZINC FINGER CCCH DOMAIN-CONTAINING PROTEIN 14"/>
    <property type="match status" value="1"/>
</dbReference>
<feature type="zinc finger region" description="C3H1-type" evidence="9">
    <location>
        <begin position="530"/>
        <end position="555"/>
    </location>
</feature>
<feature type="domain" description="C3H1-type" evidence="11">
    <location>
        <begin position="612"/>
        <end position="636"/>
    </location>
</feature>
<comment type="similarity">
    <text evidence="2">Belongs to the ZC3H14 family.</text>
</comment>
<evidence type="ECO:0000256" key="4">
    <source>
        <dbReference type="ARBA" id="ARBA00022723"/>
    </source>
</evidence>
<evidence type="ECO:0000256" key="1">
    <source>
        <dbReference type="ARBA" id="ARBA00004123"/>
    </source>
</evidence>
<dbReference type="AlphaFoldDB" id="A0AAV8VFX4"/>
<evidence type="ECO:0000256" key="5">
    <source>
        <dbReference type="ARBA" id="ARBA00022737"/>
    </source>
</evidence>
<reference evidence="12 13" key="1">
    <citation type="journal article" date="2023" name="Insect Mol. Biol.">
        <title>Genome sequencing provides insights into the evolution of gene families encoding plant cell wall-degrading enzymes in longhorned beetles.</title>
        <authorList>
            <person name="Shin N.R."/>
            <person name="Okamura Y."/>
            <person name="Kirsch R."/>
            <person name="Pauchet Y."/>
        </authorList>
    </citation>
    <scope>NUCLEOTIDE SEQUENCE [LARGE SCALE GENOMIC DNA]</scope>
    <source>
        <strain evidence="12">EAD_L_NR</strain>
    </source>
</reference>
<organism evidence="12 13">
    <name type="scientific">Exocentrus adspersus</name>
    <dbReference type="NCBI Taxonomy" id="1586481"/>
    <lineage>
        <taxon>Eukaryota</taxon>
        <taxon>Metazoa</taxon>
        <taxon>Ecdysozoa</taxon>
        <taxon>Arthropoda</taxon>
        <taxon>Hexapoda</taxon>
        <taxon>Insecta</taxon>
        <taxon>Pterygota</taxon>
        <taxon>Neoptera</taxon>
        <taxon>Endopterygota</taxon>
        <taxon>Coleoptera</taxon>
        <taxon>Polyphaga</taxon>
        <taxon>Cucujiformia</taxon>
        <taxon>Chrysomeloidea</taxon>
        <taxon>Cerambycidae</taxon>
        <taxon>Lamiinae</taxon>
        <taxon>Acanthocinini</taxon>
        <taxon>Exocentrus</taxon>
    </lineage>
</organism>
<evidence type="ECO:0000256" key="6">
    <source>
        <dbReference type="ARBA" id="ARBA00022771"/>
    </source>
</evidence>
<dbReference type="InterPro" id="IPR040366">
    <property type="entry name" value="Nab2/ZC3H14"/>
</dbReference>
<protein>
    <recommendedName>
        <fullName evidence="3">Zinc finger CCCH domain-containing protein 14</fullName>
    </recommendedName>
</protein>
<evidence type="ECO:0000256" key="7">
    <source>
        <dbReference type="ARBA" id="ARBA00022833"/>
    </source>
</evidence>
<dbReference type="InterPro" id="IPR000571">
    <property type="entry name" value="Znf_CCCH"/>
</dbReference>
<dbReference type="GO" id="GO:0005634">
    <property type="term" value="C:nucleus"/>
    <property type="evidence" value="ECO:0007669"/>
    <property type="project" value="UniProtKB-SubCell"/>
</dbReference>
<feature type="compositionally biased region" description="Basic and acidic residues" evidence="10">
    <location>
        <begin position="168"/>
        <end position="181"/>
    </location>
</feature>
<gene>
    <name evidence="12" type="ORF">NQ315_002051</name>
</gene>
<dbReference type="GO" id="GO:0043488">
    <property type="term" value="P:regulation of mRNA stability"/>
    <property type="evidence" value="ECO:0007669"/>
    <property type="project" value="InterPro"/>
</dbReference>
<keyword evidence="13" id="KW-1185">Reference proteome</keyword>
<feature type="domain" description="C3H1-type" evidence="11">
    <location>
        <begin position="530"/>
        <end position="555"/>
    </location>
</feature>
<feature type="region of interest" description="Disordered" evidence="10">
    <location>
        <begin position="224"/>
        <end position="276"/>
    </location>
</feature>
<feature type="compositionally biased region" description="Polar residues" evidence="10">
    <location>
        <begin position="151"/>
        <end position="167"/>
    </location>
</feature>
<keyword evidence="8" id="KW-0539">Nucleus</keyword>
<evidence type="ECO:0000313" key="13">
    <source>
        <dbReference type="Proteomes" id="UP001159042"/>
    </source>
</evidence>
<evidence type="ECO:0000256" key="8">
    <source>
        <dbReference type="ARBA" id="ARBA00023242"/>
    </source>
</evidence>
<dbReference type="PROSITE" id="PS50103">
    <property type="entry name" value="ZF_C3H1"/>
    <property type="match status" value="3"/>
</dbReference>
<dbReference type="Pfam" id="PF14608">
    <property type="entry name" value="zf-CCCH_2"/>
    <property type="match status" value="5"/>
</dbReference>
<dbReference type="FunFam" id="4.10.1000.30:FF:000001">
    <property type="entry name" value="Zinc finger CCCH domain-containing protein 14"/>
    <property type="match status" value="1"/>
</dbReference>
<comment type="caution">
    <text evidence="12">The sequence shown here is derived from an EMBL/GenBank/DDBJ whole genome shotgun (WGS) entry which is preliminary data.</text>
</comment>
<accession>A0AAV8VFX4</accession>
<evidence type="ECO:0000256" key="2">
    <source>
        <dbReference type="ARBA" id="ARBA00008423"/>
    </source>
</evidence>
<evidence type="ECO:0000256" key="3">
    <source>
        <dbReference type="ARBA" id="ARBA00015071"/>
    </source>
</evidence>
<dbReference type="Gene3D" id="4.10.1000.30">
    <property type="match status" value="2"/>
</dbReference>
<dbReference type="Proteomes" id="UP001159042">
    <property type="component" value="Unassembled WGS sequence"/>
</dbReference>
<evidence type="ECO:0000259" key="11">
    <source>
        <dbReference type="PROSITE" id="PS50103"/>
    </source>
</evidence>
<feature type="compositionally biased region" description="Basic and acidic residues" evidence="10">
    <location>
        <begin position="224"/>
        <end position="233"/>
    </location>
</feature>
<dbReference type="GO" id="GO:0008270">
    <property type="term" value="F:zinc ion binding"/>
    <property type="evidence" value="ECO:0007669"/>
    <property type="project" value="UniProtKB-KW"/>
</dbReference>
<feature type="region of interest" description="Disordered" evidence="10">
    <location>
        <begin position="119"/>
        <end position="202"/>
    </location>
</feature>
<feature type="domain" description="C3H1-type" evidence="11">
    <location>
        <begin position="556"/>
        <end position="576"/>
    </location>
</feature>
<dbReference type="SMART" id="SM00356">
    <property type="entry name" value="ZnF_C3H1"/>
    <property type="match status" value="3"/>
</dbReference>
<name>A0AAV8VFX4_9CUCU</name>
<keyword evidence="5" id="KW-0677">Repeat</keyword>
<keyword evidence="7 9" id="KW-0862">Zinc</keyword>
<feature type="compositionally biased region" description="Basic and acidic residues" evidence="10">
    <location>
        <begin position="132"/>
        <end position="141"/>
    </location>
</feature>
<dbReference type="PANTHER" id="PTHR14738:SF29">
    <property type="entry name" value="ZINC FINGER CCCH DOMAIN-CONTAINING PROTEIN 14"/>
    <property type="match status" value="1"/>
</dbReference>
<proteinExistence type="inferred from homology"/>
<comment type="subcellular location">
    <subcellularLocation>
        <location evidence="1">Nucleus</location>
    </subcellularLocation>
</comment>
<evidence type="ECO:0000256" key="9">
    <source>
        <dbReference type="PROSITE-ProRule" id="PRU00723"/>
    </source>
</evidence>
<feature type="zinc finger region" description="C3H1-type" evidence="9">
    <location>
        <begin position="612"/>
        <end position="636"/>
    </location>
</feature>
<feature type="compositionally biased region" description="Basic and acidic residues" evidence="10">
    <location>
        <begin position="246"/>
        <end position="273"/>
    </location>
</feature>
<feature type="compositionally biased region" description="Basic residues" evidence="10">
    <location>
        <begin position="234"/>
        <end position="245"/>
    </location>
</feature>
<evidence type="ECO:0000256" key="10">
    <source>
        <dbReference type="SAM" id="MobiDB-lite"/>
    </source>
</evidence>
<dbReference type="EMBL" id="JANEYG010000104">
    <property type="protein sequence ID" value="KAJ8913035.1"/>
    <property type="molecule type" value="Genomic_DNA"/>
</dbReference>
<dbReference type="GO" id="GO:0008143">
    <property type="term" value="F:poly(A) binding"/>
    <property type="evidence" value="ECO:0007669"/>
    <property type="project" value="InterPro"/>
</dbReference>
<sequence length="667" mass="76630">METITLASEGRLYNGLEDPHVQKKEYITSNLTSNSPTNTSRFADQRKITVVNENRSNNGTTNKNDDIFDIPLLSQVVNMTNEKDLEDVERKIRNVKSRLGLLVDSDLEEELPEIKREEDAQEYRNRMNSKNSNDRENKPDVENCMNKMKETSANVSEGGTVTVSQGNTEHKRITFESENPPRKLSVLQRLGDKTSDNSKTARVKNKISLSEFRREEEPFLRYSSENRNEERRRDLKGRKEHRKEKSRRDVSTRRDSLDRKRRDRSRDRRRDTSTEAISITRKEGILNRLGVKSKISVPQREVVEPEPEDELKTRDVRSMVQVKPRVIPSGASQPSKNLLLKAVAEAQRSVAQAAHMGTYMKSTLINTETANESGMKPTEGIHVRKFSEREKNKLKKLILNQDKFNSNENDDKDEEEYIPKPIKETLMETPKYVPSTRVENSKEGKEEMKQQFIITLDGIEKKIGSIEPKLSIIDRLEPKLTSTDGKLPVKSRLDNKKSPSPIIFDKVSTKIHSKANVPDRLPIVHPPLSIKNKERCKYWPNCRQGDKCEFVHPSSPCEIFPNCKFGDKCLYLHPTCKFNSSCTKRDCPYSHMLISKSISRSATSGVSINMSNSGLQTCKFFPNCTNSNCPFYHPKPCKFGRYCKNQSECSFSHQFISNKSSLIWRCK</sequence>
<feature type="zinc finger region" description="C3H1-type" evidence="9">
    <location>
        <begin position="556"/>
        <end position="576"/>
    </location>
</feature>
<dbReference type="GO" id="GO:0005737">
    <property type="term" value="C:cytoplasm"/>
    <property type="evidence" value="ECO:0007669"/>
    <property type="project" value="TreeGrafter"/>
</dbReference>
<keyword evidence="6 9" id="KW-0863">Zinc-finger</keyword>
<keyword evidence="4 9" id="KW-0479">Metal-binding</keyword>
<evidence type="ECO:0000313" key="12">
    <source>
        <dbReference type="EMBL" id="KAJ8913035.1"/>
    </source>
</evidence>